<feature type="binding site" evidence="9">
    <location>
        <position position="108"/>
    </location>
    <ligand>
        <name>substrate</name>
    </ligand>
</feature>
<sequence>MSNQLILVLNCGSSSLKAALIDHASGELILSCLAEKLTSNDAFVTFKYFEHPHVQPIDRRSWFVGKSDGEKHQIEMGENNDHKSVVQALLDELKAHDLHTMIKAIGHRAVHAGEKYNSSVLVDDNVIAALEECIPLAPLHNPANLIGIRAAQEVFPDLPNVCVFDTAFHQTLPEYAYTYAVPQELYKKYGFRRYGFHGTSFRYVAPTAAELLGKDVNNCSMVIAHLGNGASVCAVKNGQSVDTSMGITPLEGLVMGTRSGDVDASAYPFLAENAGMDIKQVNDLLNKKSGLLGISGLSNDCRTLQEAAAEGHEGAKLALEVMTYRLAKYIAAMSIATGGIDALVFTGGIGENSDLVRSKTVARLRSMGLEIDEAANQDVRFGKAGFISPKGKTPAVLVVPTNEERMIAIDTARLAKL</sequence>
<proteinExistence type="inferred from homology"/>
<dbReference type="CDD" id="cd24010">
    <property type="entry name" value="ASKHA_NBD_AcK_PK"/>
    <property type="match status" value="1"/>
</dbReference>
<comment type="subcellular location">
    <subcellularLocation>
        <location evidence="9">Cytoplasm</location>
    </subcellularLocation>
</comment>
<dbReference type="Pfam" id="PF00871">
    <property type="entry name" value="Acetate_kinase"/>
    <property type="match status" value="1"/>
</dbReference>
<feature type="binding site" evidence="9">
    <location>
        <begin position="300"/>
        <end position="302"/>
    </location>
    <ligand>
        <name>ATP</name>
        <dbReference type="ChEBI" id="CHEBI:30616"/>
    </ligand>
</feature>
<dbReference type="PANTHER" id="PTHR21060:SF21">
    <property type="entry name" value="ACETATE KINASE"/>
    <property type="match status" value="1"/>
</dbReference>
<protein>
    <recommendedName>
        <fullName evidence="9">Acetate kinase</fullName>
        <ecNumber evidence="9">2.7.2.1</ecNumber>
    </recommendedName>
    <alternativeName>
        <fullName evidence="9">Acetokinase</fullName>
    </alternativeName>
</protein>
<dbReference type="EMBL" id="LR134533">
    <property type="protein sequence ID" value="VEJ50499.1"/>
    <property type="molecule type" value="Genomic_DNA"/>
</dbReference>
<evidence type="ECO:0000256" key="7">
    <source>
        <dbReference type="ARBA" id="ARBA00022840"/>
    </source>
</evidence>
<evidence type="ECO:0000256" key="8">
    <source>
        <dbReference type="ARBA" id="ARBA00022842"/>
    </source>
</evidence>
<dbReference type="InterPro" id="IPR043129">
    <property type="entry name" value="ATPase_NBD"/>
</dbReference>
<keyword evidence="4 9" id="KW-0479">Metal-binding</keyword>
<evidence type="ECO:0000256" key="5">
    <source>
        <dbReference type="ARBA" id="ARBA00022741"/>
    </source>
</evidence>
<dbReference type="NCBIfam" id="TIGR00016">
    <property type="entry name" value="ackA"/>
    <property type="match status" value="1"/>
</dbReference>
<gene>
    <name evidence="11" type="primary">ackA_2</name>
    <name evidence="9" type="synonym">ackA</name>
    <name evidence="11" type="ORF">NCTC12742_00726</name>
</gene>
<evidence type="ECO:0000256" key="4">
    <source>
        <dbReference type="ARBA" id="ARBA00022723"/>
    </source>
</evidence>
<feature type="active site" description="Proton donor/acceptor" evidence="9">
    <location>
        <position position="165"/>
    </location>
</feature>
<comment type="function">
    <text evidence="9">Catalyzes the formation of acetyl phosphate from acetate and ATP. Can also catalyze the reverse reaction.</text>
</comment>
<organism evidence="11 12">
    <name type="scientific">Neisseria weaveri</name>
    <dbReference type="NCBI Taxonomy" id="28091"/>
    <lineage>
        <taxon>Bacteria</taxon>
        <taxon>Pseudomonadati</taxon>
        <taxon>Pseudomonadota</taxon>
        <taxon>Betaproteobacteria</taxon>
        <taxon>Neisseriales</taxon>
        <taxon>Neisseriaceae</taxon>
        <taxon>Neisseria</taxon>
    </lineage>
</organism>
<evidence type="ECO:0000256" key="10">
    <source>
        <dbReference type="RuleBase" id="RU003835"/>
    </source>
</evidence>
<dbReference type="Proteomes" id="UP000272771">
    <property type="component" value="Chromosome"/>
</dbReference>
<evidence type="ECO:0000256" key="9">
    <source>
        <dbReference type="HAMAP-Rule" id="MF_00020"/>
    </source>
</evidence>
<dbReference type="InterPro" id="IPR004372">
    <property type="entry name" value="Ac/propionate_kinase"/>
</dbReference>
<feature type="binding site" evidence="9">
    <location>
        <position position="403"/>
    </location>
    <ligand>
        <name>Mg(2+)</name>
        <dbReference type="ChEBI" id="CHEBI:18420"/>
    </ligand>
</feature>
<keyword evidence="5 9" id="KW-0547">Nucleotide-binding</keyword>
<dbReference type="PROSITE" id="PS01075">
    <property type="entry name" value="ACETATE_KINASE_1"/>
    <property type="match status" value="1"/>
</dbReference>
<feature type="site" description="Transition state stabilizer" evidence="9">
    <location>
        <position position="197"/>
    </location>
</feature>
<comment type="pathway">
    <text evidence="9">Metabolic intermediate biosynthesis; acetyl-CoA biosynthesis; acetyl-CoA from acetate: step 1/2.</text>
</comment>
<evidence type="ECO:0000313" key="11">
    <source>
        <dbReference type="EMBL" id="VEJ50499.1"/>
    </source>
</evidence>
<feature type="site" description="Transition state stabilizer" evidence="9">
    <location>
        <position position="258"/>
    </location>
</feature>
<name>A0A448VL07_9NEIS</name>
<feature type="binding site" evidence="9">
    <location>
        <begin position="225"/>
        <end position="229"/>
    </location>
    <ligand>
        <name>ATP</name>
        <dbReference type="ChEBI" id="CHEBI:30616"/>
    </ligand>
</feature>
<dbReference type="PROSITE" id="PS01076">
    <property type="entry name" value="ACETATE_KINASE_2"/>
    <property type="match status" value="1"/>
</dbReference>
<keyword evidence="3 9" id="KW-0808">Transferase</keyword>
<keyword evidence="6 9" id="KW-0418">Kinase</keyword>
<dbReference type="PANTHER" id="PTHR21060">
    <property type="entry name" value="ACETATE KINASE"/>
    <property type="match status" value="1"/>
</dbReference>
<dbReference type="STRING" id="28091.SAMEA3174300_01351"/>
<evidence type="ECO:0000256" key="3">
    <source>
        <dbReference type="ARBA" id="ARBA00022679"/>
    </source>
</evidence>
<keyword evidence="8 9" id="KW-0460">Magnesium</keyword>
<dbReference type="InterPro" id="IPR023865">
    <property type="entry name" value="Aliphatic_acid_kinase_CS"/>
</dbReference>
<evidence type="ECO:0000256" key="2">
    <source>
        <dbReference type="ARBA" id="ARBA00022490"/>
    </source>
</evidence>
<comment type="similarity">
    <text evidence="1 9 10">Belongs to the acetokinase family.</text>
</comment>
<dbReference type="HAMAP" id="MF_00020">
    <property type="entry name" value="Acetate_kinase"/>
    <property type="match status" value="1"/>
</dbReference>
<dbReference type="OrthoDB" id="9802453at2"/>
<dbReference type="RefSeq" id="WP_004282687.1">
    <property type="nucleotide sequence ID" value="NZ_CAUJRG010000002.1"/>
</dbReference>
<evidence type="ECO:0000256" key="6">
    <source>
        <dbReference type="ARBA" id="ARBA00022777"/>
    </source>
</evidence>
<dbReference type="GO" id="GO:0005829">
    <property type="term" value="C:cytosol"/>
    <property type="evidence" value="ECO:0007669"/>
    <property type="project" value="TreeGrafter"/>
</dbReference>
<keyword evidence="7 9" id="KW-0067">ATP-binding</keyword>
<dbReference type="PRINTS" id="PR00471">
    <property type="entry name" value="ACETATEKNASE"/>
</dbReference>
<evidence type="ECO:0000313" key="12">
    <source>
        <dbReference type="Proteomes" id="UP000272771"/>
    </source>
</evidence>
<dbReference type="UniPathway" id="UPA00340">
    <property type="reaction ID" value="UER00458"/>
</dbReference>
<dbReference type="GO" id="GO:0005524">
    <property type="term" value="F:ATP binding"/>
    <property type="evidence" value="ECO:0007669"/>
    <property type="project" value="UniProtKB-KW"/>
</dbReference>
<dbReference type="InterPro" id="IPR000890">
    <property type="entry name" value="Aliphatic_acid_kin_short-chain"/>
</dbReference>
<dbReference type="PIRSF" id="PIRSF000722">
    <property type="entry name" value="Acetate_prop_kin"/>
    <property type="match status" value="1"/>
</dbReference>
<dbReference type="SUPFAM" id="SSF53067">
    <property type="entry name" value="Actin-like ATPase domain"/>
    <property type="match status" value="2"/>
</dbReference>
<dbReference type="GO" id="GO:0006083">
    <property type="term" value="P:acetate metabolic process"/>
    <property type="evidence" value="ECO:0007669"/>
    <property type="project" value="TreeGrafter"/>
</dbReference>
<evidence type="ECO:0000256" key="1">
    <source>
        <dbReference type="ARBA" id="ARBA00008748"/>
    </source>
</evidence>
<feature type="binding site" evidence="9">
    <location>
        <position position="17"/>
    </location>
    <ligand>
        <name>ATP</name>
        <dbReference type="ChEBI" id="CHEBI:30616"/>
    </ligand>
</feature>
<dbReference type="GO" id="GO:0008776">
    <property type="term" value="F:acetate kinase activity"/>
    <property type="evidence" value="ECO:0007669"/>
    <property type="project" value="UniProtKB-UniRule"/>
</dbReference>
<keyword evidence="2 9" id="KW-0963">Cytoplasm</keyword>
<dbReference type="GO" id="GO:0000287">
    <property type="term" value="F:magnesium ion binding"/>
    <property type="evidence" value="ECO:0007669"/>
    <property type="project" value="UniProtKB-UniRule"/>
</dbReference>
<feature type="binding site" evidence="9">
    <location>
        <position position="10"/>
    </location>
    <ligand>
        <name>Mg(2+)</name>
        <dbReference type="ChEBI" id="CHEBI:18420"/>
    </ligand>
</feature>
<dbReference type="Gene3D" id="3.30.420.40">
    <property type="match status" value="2"/>
</dbReference>
<dbReference type="AlphaFoldDB" id="A0A448VL07"/>
<dbReference type="GO" id="GO:0006085">
    <property type="term" value="P:acetyl-CoA biosynthetic process"/>
    <property type="evidence" value="ECO:0007669"/>
    <property type="project" value="UniProtKB-UniRule"/>
</dbReference>
<dbReference type="EC" id="2.7.2.1" evidence="9"/>
<comment type="catalytic activity">
    <reaction evidence="9">
        <text>acetate + ATP = acetyl phosphate + ADP</text>
        <dbReference type="Rhea" id="RHEA:11352"/>
        <dbReference type="ChEBI" id="CHEBI:22191"/>
        <dbReference type="ChEBI" id="CHEBI:30089"/>
        <dbReference type="ChEBI" id="CHEBI:30616"/>
        <dbReference type="ChEBI" id="CHEBI:456216"/>
        <dbReference type="EC" id="2.7.2.1"/>
    </reaction>
</comment>
<keyword evidence="12" id="KW-1185">Reference proteome</keyword>
<accession>A0A448VL07</accession>
<feature type="binding site" evidence="9">
    <location>
        <begin position="348"/>
        <end position="352"/>
    </location>
    <ligand>
        <name>ATP</name>
        <dbReference type="ChEBI" id="CHEBI:30616"/>
    </ligand>
</feature>
<reference evidence="11 12" key="1">
    <citation type="submission" date="2018-12" db="EMBL/GenBank/DDBJ databases">
        <authorList>
            <consortium name="Pathogen Informatics"/>
        </authorList>
    </citation>
    <scope>NUCLEOTIDE SEQUENCE [LARGE SCALE GENOMIC DNA]</scope>
    <source>
        <strain evidence="11 12">NCTC12742</strain>
    </source>
</reference>
<comment type="subunit">
    <text evidence="9">Homodimer.</text>
</comment>
<comment type="cofactor">
    <cofactor evidence="9">
        <name>Mg(2+)</name>
        <dbReference type="ChEBI" id="CHEBI:18420"/>
    </cofactor>
    <cofactor evidence="9">
        <name>Mn(2+)</name>
        <dbReference type="ChEBI" id="CHEBI:29035"/>
    </cofactor>
    <text evidence="9">Mg(2+). Can also accept Mn(2+).</text>
</comment>